<keyword evidence="1" id="KW-1133">Transmembrane helix</keyword>
<dbReference type="STRING" id="1416779.SAMN05444409_2003"/>
<feature type="transmembrane region" description="Helical" evidence="1">
    <location>
        <begin position="83"/>
        <end position="105"/>
    </location>
</feature>
<name>A0A1N6GRD9_9FLAO</name>
<organism evidence="2 3">
    <name type="scientific">Epilithonimonas zeae</name>
    <dbReference type="NCBI Taxonomy" id="1416779"/>
    <lineage>
        <taxon>Bacteria</taxon>
        <taxon>Pseudomonadati</taxon>
        <taxon>Bacteroidota</taxon>
        <taxon>Flavobacteriia</taxon>
        <taxon>Flavobacteriales</taxon>
        <taxon>Weeksellaceae</taxon>
        <taxon>Chryseobacterium group</taxon>
        <taxon>Epilithonimonas</taxon>
    </lineage>
</organism>
<evidence type="ECO:0000313" key="3">
    <source>
        <dbReference type="Proteomes" id="UP000185207"/>
    </source>
</evidence>
<feature type="transmembrane region" description="Helical" evidence="1">
    <location>
        <begin position="5"/>
        <end position="25"/>
    </location>
</feature>
<dbReference type="RefSeq" id="WP_139297301.1">
    <property type="nucleotide sequence ID" value="NZ_FSRK01000001.1"/>
</dbReference>
<sequence>MKKKYIIIIIALLVVIGFLNIKIAYNFSPAYPLYQFILDVFKSESISFDISNYPNNFFIIDMEIVLSIMIFILSIFIRNFKYVLYSSILLLSVWLKNMILFKGIIEVDIYLNSSTLFLVSLVILNILNINYTRKSAI</sequence>
<keyword evidence="3" id="KW-1185">Reference proteome</keyword>
<feature type="transmembrane region" description="Helical" evidence="1">
    <location>
        <begin position="57"/>
        <end position="76"/>
    </location>
</feature>
<accession>A0A1N6GRD9</accession>
<proteinExistence type="predicted"/>
<evidence type="ECO:0000256" key="1">
    <source>
        <dbReference type="SAM" id="Phobius"/>
    </source>
</evidence>
<keyword evidence="1" id="KW-0812">Transmembrane</keyword>
<dbReference type="AlphaFoldDB" id="A0A1N6GRD9"/>
<feature type="transmembrane region" description="Helical" evidence="1">
    <location>
        <begin position="111"/>
        <end position="131"/>
    </location>
</feature>
<dbReference type="Proteomes" id="UP000185207">
    <property type="component" value="Unassembled WGS sequence"/>
</dbReference>
<evidence type="ECO:0000313" key="2">
    <source>
        <dbReference type="EMBL" id="SIO10053.1"/>
    </source>
</evidence>
<dbReference type="EMBL" id="FSRK01000001">
    <property type="protein sequence ID" value="SIO10053.1"/>
    <property type="molecule type" value="Genomic_DNA"/>
</dbReference>
<gene>
    <name evidence="2" type="ORF">SAMN05444409_2003</name>
</gene>
<keyword evidence="1" id="KW-0472">Membrane</keyword>
<protein>
    <submittedName>
        <fullName evidence="2">Uncharacterized protein</fullName>
    </submittedName>
</protein>
<reference evidence="3" key="1">
    <citation type="submission" date="2016-11" db="EMBL/GenBank/DDBJ databases">
        <authorList>
            <person name="Varghese N."/>
            <person name="Submissions S."/>
        </authorList>
    </citation>
    <scope>NUCLEOTIDE SEQUENCE [LARGE SCALE GENOMIC DNA]</scope>
    <source>
        <strain evidence="3">DSM 27623</strain>
    </source>
</reference>